<organism evidence="9 10">
    <name type="scientific">Methylobacterium longum</name>
    <dbReference type="NCBI Taxonomy" id="767694"/>
    <lineage>
        <taxon>Bacteria</taxon>
        <taxon>Pseudomonadati</taxon>
        <taxon>Pseudomonadota</taxon>
        <taxon>Alphaproteobacteria</taxon>
        <taxon>Hyphomicrobiales</taxon>
        <taxon>Methylobacteriaceae</taxon>
        <taxon>Methylobacterium</taxon>
    </lineage>
</organism>
<comment type="caution">
    <text evidence="9">The sequence shown here is derived from an EMBL/GenBank/DDBJ whole genome shotgun (WGS) entry which is preliminary data.</text>
</comment>
<evidence type="ECO:0000256" key="2">
    <source>
        <dbReference type="ARBA" id="ARBA00009142"/>
    </source>
</evidence>
<evidence type="ECO:0000256" key="7">
    <source>
        <dbReference type="ARBA" id="ARBA00023136"/>
    </source>
</evidence>
<evidence type="ECO:0000256" key="1">
    <source>
        <dbReference type="ARBA" id="ARBA00004651"/>
    </source>
</evidence>
<evidence type="ECO:0000313" key="10">
    <source>
        <dbReference type="Proteomes" id="UP001244297"/>
    </source>
</evidence>
<evidence type="ECO:0000256" key="5">
    <source>
        <dbReference type="ARBA" id="ARBA00022692"/>
    </source>
</evidence>
<dbReference type="InterPro" id="IPR052017">
    <property type="entry name" value="TSUP"/>
</dbReference>
<dbReference type="Proteomes" id="UP001244297">
    <property type="component" value="Unassembled WGS sequence"/>
</dbReference>
<sequence length="234" mass="24839">MMAITAAAALSSIGGFAFSAICGAVLFHLAIDPIQAVEIMMLCSVANQTAMVWALRQVIDWCGLAVFLIGGAFGLPLGIWLLLHADRGLYTHALGAFLLLYGAYMLLRRPLVMRWHHPALDIGIGIVGGITGGAVGFPGAFVTIWCSMKGWDKDRQRALFQPFILIMQVAALLTLSLVHGTHSGHGVDLGDLLCVPGSLLGTAAGLLCYRALSDVHFARAINLLLIISGASYLL</sequence>
<proteinExistence type="inferred from homology"/>
<keyword evidence="5 8" id="KW-0812">Transmembrane</keyword>
<dbReference type="EMBL" id="JAUFPT010000127">
    <property type="protein sequence ID" value="MDN3575002.1"/>
    <property type="molecule type" value="Genomic_DNA"/>
</dbReference>
<dbReference type="Pfam" id="PF01925">
    <property type="entry name" value="TauE"/>
    <property type="match status" value="1"/>
</dbReference>
<reference evidence="10" key="1">
    <citation type="journal article" date="2019" name="Int. J. Syst. Evol. Microbiol.">
        <title>The Global Catalogue of Microorganisms (GCM) 10K type strain sequencing project: providing services to taxonomists for standard genome sequencing and annotation.</title>
        <authorList>
            <consortium name="The Broad Institute Genomics Platform"/>
            <consortium name="The Broad Institute Genome Sequencing Center for Infectious Disease"/>
            <person name="Wu L."/>
            <person name="Ma J."/>
        </authorList>
    </citation>
    <scope>NUCLEOTIDE SEQUENCE [LARGE SCALE GENOMIC DNA]</scope>
    <source>
        <strain evidence="10">CECT 7806</strain>
    </source>
</reference>
<comment type="similarity">
    <text evidence="2 8">Belongs to the 4-toluene sulfonate uptake permease (TSUP) (TC 2.A.102) family.</text>
</comment>
<dbReference type="RefSeq" id="WP_290356733.1">
    <property type="nucleotide sequence ID" value="NZ_JAUFPT010000127.1"/>
</dbReference>
<keyword evidence="3" id="KW-0813">Transport</keyword>
<evidence type="ECO:0000256" key="6">
    <source>
        <dbReference type="ARBA" id="ARBA00022989"/>
    </source>
</evidence>
<keyword evidence="4 8" id="KW-1003">Cell membrane</keyword>
<comment type="subcellular location">
    <subcellularLocation>
        <location evidence="1 8">Cell membrane</location>
        <topology evidence="1 8">Multi-pass membrane protein</topology>
    </subcellularLocation>
</comment>
<evidence type="ECO:0000256" key="4">
    <source>
        <dbReference type="ARBA" id="ARBA00022475"/>
    </source>
</evidence>
<name>A0ABT8AYD7_9HYPH</name>
<dbReference type="PANTHER" id="PTHR30269:SF37">
    <property type="entry name" value="MEMBRANE TRANSPORTER PROTEIN"/>
    <property type="match status" value="1"/>
</dbReference>
<keyword evidence="10" id="KW-1185">Reference proteome</keyword>
<feature type="transmembrane region" description="Helical" evidence="8">
    <location>
        <begin position="189"/>
        <end position="209"/>
    </location>
</feature>
<keyword evidence="6 8" id="KW-1133">Transmembrane helix</keyword>
<evidence type="ECO:0000256" key="8">
    <source>
        <dbReference type="RuleBase" id="RU363041"/>
    </source>
</evidence>
<feature type="transmembrane region" description="Helical" evidence="8">
    <location>
        <begin position="89"/>
        <end position="107"/>
    </location>
</feature>
<dbReference type="InterPro" id="IPR002781">
    <property type="entry name" value="TM_pro_TauE-like"/>
</dbReference>
<dbReference type="PANTHER" id="PTHR30269">
    <property type="entry name" value="TRANSMEMBRANE PROTEIN YFCA"/>
    <property type="match status" value="1"/>
</dbReference>
<feature type="transmembrane region" description="Helical" evidence="8">
    <location>
        <begin position="62"/>
        <end position="83"/>
    </location>
</feature>
<feature type="transmembrane region" description="Helical" evidence="8">
    <location>
        <begin position="158"/>
        <end position="177"/>
    </location>
</feature>
<protein>
    <recommendedName>
        <fullName evidence="8">Probable membrane transporter protein</fullName>
    </recommendedName>
</protein>
<gene>
    <name evidence="9" type="ORF">QWZ18_30950</name>
</gene>
<accession>A0ABT8AYD7</accession>
<evidence type="ECO:0000313" key="9">
    <source>
        <dbReference type="EMBL" id="MDN3575002.1"/>
    </source>
</evidence>
<keyword evidence="7 8" id="KW-0472">Membrane</keyword>
<evidence type="ECO:0000256" key="3">
    <source>
        <dbReference type="ARBA" id="ARBA00022448"/>
    </source>
</evidence>